<dbReference type="SUPFAM" id="SSF111331">
    <property type="entry name" value="NAD kinase/diacylglycerol kinase-like"/>
    <property type="match status" value="1"/>
</dbReference>
<dbReference type="InterPro" id="IPR050187">
    <property type="entry name" value="Lipid_Phosphate_FormReg"/>
</dbReference>
<dbReference type="GO" id="GO:0046512">
    <property type="term" value="P:sphingosine biosynthetic process"/>
    <property type="evidence" value="ECO:0007669"/>
    <property type="project" value="TreeGrafter"/>
</dbReference>
<dbReference type="GO" id="GO:0047620">
    <property type="term" value="F:acylglycerol kinase activity"/>
    <property type="evidence" value="ECO:0007669"/>
    <property type="project" value="TreeGrafter"/>
</dbReference>
<dbReference type="PANTHER" id="PTHR12358:SF31">
    <property type="entry name" value="ACYLGLYCEROL KINASE, MITOCHONDRIAL"/>
    <property type="match status" value="1"/>
</dbReference>
<sequence>MIVDKISKFGKTIYDHKKKAIAAGVALIFLGRYLERNRRDACIRAAYCREASKYGLQTVSPDDRPRRVSVLINVSANDRYVYDTFKTNALPLLNLAGLEVTLIRAEDEDQTEAVAGALDSAEADALYIVGGDGTVSRVLTGIYRNRKDAVLPVGIFPGGNENRFLSGIVPQVFCERDDVRRYCESAMALIEGNKREVYIARCSLVTVLDGFNDSDYHQKDIYGLSDVNAGWFLHAEMRKRKLWYWGALRRRFAYFWEMVKRYPEPMKLQINYEEYCEGCNKCRGASLNQTPKTEKRWWHYLIGTPKYKDESENKSKKDYSSVTNENCGKTHELQVNAKDLYIDHEQQQDSSMIRVRYGGSQSGRMDIMRDGWKRCKADAMAVTPDASFYENDLKCRSVQFAFLSVPKIIERFALFGDEVKLGDGAKENETSEEILNKKVKLETTDKKIVVYLPKTLRWSLDEIRNSQAEVL</sequence>
<dbReference type="GO" id="GO:0004143">
    <property type="term" value="F:ATP-dependent diacylglycerol kinase activity"/>
    <property type="evidence" value="ECO:0007669"/>
    <property type="project" value="TreeGrafter"/>
</dbReference>
<dbReference type="GO" id="GO:0001729">
    <property type="term" value="F:ceramide kinase activity"/>
    <property type="evidence" value="ECO:0007669"/>
    <property type="project" value="TreeGrafter"/>
</dbReference>
<dbReference type="Pfam" id="PF00781">
    <property type="entry name" value="DAGK_cat"/>
    <property type="match status" value="1"/>
</dbReference>
<feature type="domain" description="DAGKc" evidence="1">
    <location>
        <begin position="63"/>
        <end position="206"/>
    </location>
</feature>
<dbReference type="PANTHER" id="PTHR12358">
    <property type="entry name" value="SPHINGOSINE KINASE"/>
    <property type="match status" value="1"/>
</dbReference>
<evidence type="ECO:0000313" key="4">
    <source>
        <dbReference type="WBParaSite" id="ASIM_0000014601-mRNA-1"/>
    </source>
</evidence>
<dbReference type="Proteomes" id="UP000267096">
    <property type="component" value="Unassembled WGS sequence"/>
</dbReference>
<dbReference type="OrthoDB" id="9979394at2759"/>
<dbReference type="InterPro" id="IPR017438">
    <property type="entry name" value="ATP-NAD_kinase_N"/>
</dbReference>
<dbReference type="EMBL" id="UYRR01000013">
    <property type="protein sequence ID" value="VDK17327.1"/>
    <property type="molecule type" value="Genomic_DNA"/>
</dbReference>
<evidence type="ECO:0000313" key="3">
    <source>
        <dbReference type="Proteomes" id="UP000267096"/>
    </source>
</evidence>
<reference evidence="2 3" key="2">
    <citation type="submission" date="2018-11" db="EMBL/GenBank/DDBJ databases">
        <authorList>
            <consortium name="Pathogen Informatics"/>
        </authorList>
    </citation>
    <scope>NUCLEOTIDE SEQUENCE [LARGE SCALE GENOMIC DNA]</scope>
</reference>
<name>A0A0M3IY32_ANISI</name>
<organism evidence="4">
    <name type="scientific">Anisakis simplex</name>
    <name type="common">Herring worm</name>
    <dbReference type="NCBI Taxonomy" id="6269"/>
    <lineage>
        <taxon>Eukaryota</taxon>
        <taxon>Metazoa</taxon>
        <taxon>Ecdysozoa</taxon>
        <taxon>Nematoda</taxon>
        <taxon>Chromadorea</taxon>
        <taxon>Rhabditida</taxon>
        <taxon>Spirurina</taxon>
        <taxon>Ascaridomorpha</taxon>
        <taxon>Ascaridoidea</taxon>
        <taxon>Anisakidae</taxon>
        <taxon>Anisakis</taxon>
        <taxon>Anisakis simplex complex</taxon>
    </lineage>
</organism>
<dbReference type="Gene3D" id="3.40.50.10330">
    <property type="entry name" value="Probable inorganic polyphosphate/atp-NAD kinase, domain 1"/>
    <property type="match status" value="1"/>
</dbReference>
<accession>A0A0M3IY32</accession>
<protein>
    <submittedName>
        <fullName evidence="4">AT10584p (inferred by orthology to a D. melanogaster protein)</fullName>
    </submittedName>
</protein>
<dbReference type="WBParaSite" id="ASIM_0000014601-mRNA-1">
    <property type="protein sequence ID" value="ASIM_0000014601-mRNA-1"/>
    <property type="gene ID" value="ASIM_0000014601"/>
</dbReference>
<dbReference type="GO" id="GO:0005739">
    <property type="term" value="C:mitochondrion"/>
    <property type="evidence" value="ECO:0007669"/>
    <property type="project" value="TreeGrafter"/>
</dbReference>
<dbReference type="InterPro" id="IPR016064">
    <property type="entry name" value="NAD/diacylglycerol_kinase_sf"/>
</dbReference>
<evidence type="ECO:0000259" key="1">
    <source>
        <dbReference type="PROSITE" id="PS50146"/>
    </source>
</evidence>
<dbReference type="GO" id="GO:0046513">
    <property type="term" value="P:ceramide biosynthetic process"/>
    <property type="evidence" value="ECO:0007669"/>
    <property type="project" value="TreeGrafter"/>
</dbReference>
<dbReference type="GO" id="GO:0016020">
    <property type="term" value="C:membrane"/>
    <property type="evidence" value="ECO:0007669"/>
    <property type="project" value="TreeGrafter"/>
</dbReference>
<dbReference type="PROSITE" id="PS50146">
    <property type="entry name" value="DAGK"/>
    <property type="match status" value="1"/>
</dbReference>
<evidence type="ECO:0000313" key="2">
    <source>
        <dbReference type="EMBL" id="VDK17327.1"/>
    </source>
</evidence>
<gene>
    <name evidence="2" type="ORF">ASIM_LOCUS61</name>
</gene>
<reference evidence="4" key="1">
    <citation type="submission" date="2017-02" db="UniProtKB">
        <authorList>
            <consortium name="WormBaseParasite"/>
        </authorList>
    </citation>
    <scope>IDENTIFICATION</scope>
</reference>
<proteinExistence type="predicted"/>
<dbReference type="InterPro" id="IPR001206">
    <property type="entry name" value="Diacylglycerol_kinase_cat_dom"/>
</dbReference>
<dbReference type="AlphaFoldDB" id="A0A0M3IY32"/>
<keyword evidence="3" id="KW-1185">Reference proteome</keyword>